<dbReference type="PANTHER" id="PTHR46708:SF2">
    <property type="entry name" value="FIBRONECTIN TYPE-III DOMAIN-CONTAINING PROTEIN"/>
    <property type="match status" value="1"/>
</dbReference>
<dbReference type="InterPro" id="IPR036116">
    <property type="entry name" value="FN3_sf"/>
</dbReference>
<keyword evidence="1" id="KW-0677">Repeat</keyword>
<name>A0A2S2PK40_SCHGA</name>
<proteinExistence type="predicted"/>
<organism evidence="3">
    <name type="scientific">Schizaphis graminum</name>
    <name type="common">Green bug aphid</name>
    <dbReference type="NCBI Taxonomy" id="13262"/>
    <lineage>
        <taxon>Eukaryota</taxon>
        <taxon>Metazoa</taxon>
        <taxon>Ecdysozoa</taxon>
        <taxon>Arthropoda</taxon>
        <taxon>Hexapoda</taxon>
        <taxon>Insecta</taxon>
        <taxon>Pterygota</taxon>
        <taxon>Neoptera</taxon>
        <taxon>Paraneoptera</taxon>
        <taxon>Hemiptera</taxon>
        <taxon>Sternorrhyncha</taxon>
        <taxon>Aphidomorpha</taxon>
        <taxon>Aphidoidea</taxon>
        <taxon>Aphididae</taxon>
        <taxon>Aphidini</taxon>
        <taxon>Schizaphis</taxon>
    </lineage>
</organism>
<dbReference type="InterPro" id="IPR013783">
    <property type="entry name" value="Ig-like_fold"/>
</dbReference>
<dbReference type="AlphaFoldDB" id="A0A2S2PK40"/>
<accession>A0A2S2PK40</accession>
<gene>
    <name evidence="3" type="primary">Nrg_1</name>
    <name evidence="3" type="ORF">g.46198</name>
</gene>
<dbReference type="EMBL" id="GGMR01017145">
    <property type="protein sequence ID" value="MBY29764.1"/>
    <property type="molecule type" value="Transcribed_RNA"/>
</dbReference>
<dbReference type="Gene3D" id="2.60.40.10">
    <property type="entry name" value="Immunoglobulins"/>
    <property type="match status" value="2"/>
</dbReference>
<evidence type="ECO:0000259" key="2">
    <source>
        <dbReference type="PROSITE" id="PS50853"/>
    </source>
</evidence>
<dbReference type="InterPro" id="IPR003961">
    <property type="entry name" value="FN3_dom"/>
</dbReference>
<protein>
    <submittedName>
        <fullName evidence="3">Neuroglian</fullName>
    </submittedName>
</protein>
<evidence type="ECO:0000313" key="3">
    <source>
        <dbReference type="EMBL" id="MBY29764.1"/>
    </source>
</evidence>
<sequence>MTQQGVGERVQRPPITNPKQTIAKLTSLKPSTNYRIYIKATTKAGVSEPFFIEQQTKSPLPVDSKLDKPVFSYTHKAYNKVFDTVRILWTPNLEGNPGSHFFVKYKLKSDYLYEETKHEFDKNFINVKGLKPGKLYELIVVVVDGDITQESDIVEIEASSNTAGIIEAEETTA</sequence>
<dbReference type="InterPro" id="IPR050991">
    <property type="entry name" value="ECM_Regulatory_Proteins"/>
</dbReference>
<evidence type="ECO:0000256" key="1">
    <source>
        <dbReference type="ARBA" id="ARBA00022737"/>
    </source>
</evidence>
<dbReference type="SUPFAM" id="SSF49265">
    <property type="entry name" value="Fibronectin type III"/>
    <property type="match status" value="1"/>
</dbReference>
<reference evidence="3" key="1">
    <citation type="submission" date="2018-04" db="EMBL/GenBank/DDBJ databases">
        <title>Transcriptome of Schizaphis graminum biotype I.</title>
        <authorList>
            <person name="Scully E.D."/>
            <person name="Geib S.M."/>
            <person name="Palmer N.A."/>
            <person name="Koch K."/>
            <person name="Bradshaw J."/>
            <person name="Heng-Moss T."/>
            <person name="Sarath G."/>
        </authorList>
    </citation>
    <scope>NUCLEOTIDE SEQUENCE</scope>
</reference>
<dbReference type="CDD" id="cd00063">
    <property type="entry name" value="FN3"/>
    <property type="match status" value="2"/>
</dbReference>
<dbReference type="PROSITE" id="PS50853">
    <property type="entry name" value="FN3"/>
    <property type="match status" value="1"/>
</dbReference>
<feature type="domain" description="Fibronectin type-III" evidence="2">
    <location>
        <begin position="1"/>
        <end position="61"/>
    </location>
</feature>
<dbReference type="PANTHER" id="PTHR46708">
    <property type="entry name" value="TENASCIN"/>
    <property type="match status" value="1"/>
</dbReference>